<dbReference type="RefSeq" id="WP_147766347.1">
    <property type="nucleotide sequence ID" value="NZ_VRKQ01000008.1"/>
</dbReference>
<name>A0A5C7GK73_9FLAO</name>
<organism evidence="1 2">
    <name type="scientific">Seonamhaeicola maritimus</name>
    <dbReference type="NCBI Taxonomy" id="2591822"/>
    <lineage>
        <taxon>Bacteria</taxon>
        <taxon>Pseudomonadati</taxon>
        <taxon>Bacteroidota</taxon>
        <taxon>Flavobacteriia</taxon>
        <taxon>Flavobacteriales</taxon>
        <taxon>Flavobacteriaceae</taxon>
    </lineage>
</organism>
<evidence type="ECO:0000313" key="1">
    <source>
        <dbReference type="EMBL" id="TXG38866.1"/>
    </source>
</evidence>
<evidence type="ECO:0000313" key="2">
    <source>
        <dbReference type="Proteomes" id="UP000321080"/>
    </source>
</evidence>
<keyword evidence="2" id="KW-1185">Reference proteome</keyword>
<dbReference type="OrthoDB" id="1427915at2"/>
<gene>
    <name evidence="1" type="ORF">FUA22_02965</name>
</gene>
<proteinExistence type="predicted"/>
<protein>
    <submittedName>
        <fullName evidence="1">Uncharacterized protein</fullName>
    </submittedName>
</protein>
<dbReference type="Proteomes" id="UP000321080">
    <property type="component" value="Unassembled WGS sequence"/>
</dbReference>
<accession>A0A5C7GK73</accession>
<dbReference type="InterPro" id="IPR023296">
    <property type="entry name" value="Glyco_hydro_beta-prop_sf"/>
</dbReference>
<sequence length="296" mass="35055">MVLSLKKYSIDFLPIQLKKKLSNYEYVFNPSFVEHENINYLALRVYCEVEQAILAYVYCWYSDNERIYEINISEELEKELDIDKVADPKLFIMNNSVWGTFNTGYSKEQNKLGIFELCKAKLISSYLCFYPSRIGIEKNWAFFYNENSIYALYGITPLTILKGEFLDNNKVIFEKYFVDKKTFFHNCSIGTPLLEFKNEYIFIAHRKIIRNRKRLYIGRPFTLYFGENTKLKASNLFLFHSLKSLFGSRKKFNDNLISCTYFSGIFNKNNNKIILGYGINDLKWNLIALAKDKIWH</sequence>
<comment type="caution">
    <text evidence="1">The sequence shown here is derived from an EMBL/GenBank/DDBJ whole genome shotgun (WGS) entry which is preliminary data.</text>
</comment>
<dbReference type="Gene3D" id="2.115.10.20">
    <property type="entry name" value="Glycosyl hydrolase domain, family 43"/>
    <property type="match status" value="1"/>
</dbReference>
<dbReference type="AlphaFoldDB" id="A0A5C7GK73"/>
<reference evidence="1 2" key="1">
    <citation type="submission" date="2019-08" db="EMBL/GenBank/DDBJ databases">
        <title>Seonamhaeicola sediminis sp. nov., isolated from marine sediment.</title>
        <authorList>
            <person name="Cao W.R."/>
        </authorList>
    </citation>
    <scope>NUCLEOTIDE SEQUENCE [LARGE SCALE GENOMIC DNA]</scope>
    <source>
        <strain evidence="1 2">1505</strain>
    </source>
</reference>
<dbReference type="EMBL" id="VRKQ01000008">
    <property type="protein sequence ID" value="TXG38866.1"/>
    <property type="molecule type" value="Genomic_DNA"/>
</dbReference>